<feature type="transmembrane region" description="Helical" evidence="1">
    <location>
        <begin position="100"/>
        <end position="121"/>
    </location>
</feature>
<evidence type="ECO:0000256" key="1">
    <source>
        <dbReference type="SAM" id="Phobius"/>
    </source>
</evidence>
<accession>A0A9N8HDZ1</accession>
<proteinExistence type="predicted"/>
<feature type="chain" id="PRO_5040119636" evidence="2">
    <location>
        <begin position="29"/>
        <end position="132"/>
    </location>
</feature>
<evidence type="ECO:0000313" key="4">
    <source>
        <dbReference type="Proteomes" id="UP001153069"/>
    </source>
</evidence>
<comment type="caution">
    <text evidence="3">The sequence shown here is derived from an EMBL/GenBank/DDBJ whole genome shotgun (WGS) entry which is preliminary data.</text>
</comment>
<organism evidence="3 4">
    <name type="scientific">Seminavis robusta</name>
    <dbReference type="NCBI Taxonomy" id="568900"/>
    <lineage>
        <taxon>Eukaryota</taxon>
        <taxon>Sar</taxon>
        <taxon>Stramenopiles</taxon>
        <taxon>Ochrophyta</taxon>
        <taxon>Bacillariophyta</taxon>
        <taxon>Bacillariophyceae</taxon>
        <taxon>Bacillariophycidae</taxon>
        <taxon>Naviculales</taxon>
        <taxon>Naviculaceae</taxon>
        <taxon>Seminavis</taxon>
    </lineage>
</organism>
<feature type="signal peptide" evidence="2">
    <location>
        <begin position="1"/>
        <end position="28"/>
    </location>
</feature>
<reference evidence="3" key="1">
    <citation type="submission" date="2020-06" db="EMBL/GenBank/DDBJ databases">
        <authorList>
            <consortium name="Plant Systems Biology data submission"/>
        </authorList>
    </citation>
    <scope>NUCLEOTIDE SEQUENCE</scope>
    <source>
        <strain evidence="3">D6</strain>
    </source>
</reference>
<dbReference type="Proteomes" id="UP001153069">
    <property type="component" value="Unassembled WGS sequence"/>
</dbReference>
<dbReference type="OrthoDB" id="10617356at2759"/>
<gene>
    <name evidence="3" type="ORF">SEMRO_448_G145170.1</name>
</gene>
<dbReference type="EMBL" id="CAICTM010000447">
    <property type="protein sequence ID" value="CAB9510701.1"/>
    <property type="molecule type" value="Genomic_DNA"/>
</dbReference>
<dbReference type="AlphaFoldDB" id="A0A9N8HDZ1"/>
<sequence length="132" mass="14853">MTARYPLRVTHFFLGVVCLLFLFETTAATSYGGSRINDTTKESTTCSPQPLEERLWEALMYFGTTIETFSRGFGLGFGGRMMKFVWENKDENTDNLMERMKVCSVSGMALAAVVHGAALFIPADWRLKWFGA</sequence>
<keyword evidence="2" id="KW-0732">Signal</keyword>
<name>A0A9N8HDZ1_9STRA</name>
<keyword evidence="1" id="KW-1133">Transmembrane helix</keyword>
<keyword evidence="4" id="KW-1185">Reference proteome</keyword>
<evidence type="ECO:0000313" key="3">
    <source>
        <dbReference type="EMBL" id="CAB9510701.1"/>
    </source>
</evidence>
<protein>
    <submittedName>
        <fullName evidence="3">Uncharacterized protein</fullName>
    </submittedName>
</protein>
<keyword evidence="1" id="KW-0812">Transmembrane</keyword>
<evidence type="ECO:0000256" key="2">
    <source>
        <dbReference type="SAM" id="SignalP"/>
    </source>
</evidence>
<keyword evidence="1" id="KW-0472">Membrane</keyword>